<evidence type="ECO:0000256" key="6">
    <source>
        <dbReference type="SAM" id="Phobius"/>
    </source>
</evidence>
<accession>A0A8J3ZDF5</accession>
<evidence type="ECO:0000256" key="4">
    <source>
        <dbReference type="ARBA" id="ARBA00022989"/>
    </source>
</evidence>
<evidence type="ECO:0000256" key="5">
    <source>
        <dbReference type="ARBA" id="ARBA00023136"/>
    </source>
</evidence>
<keyword evidence="5 6" id="KW-0472">Membrane</keyword>
<dbReference type="Proteomes" id="UP000612585">
    <property type="component" value="Unassembled WGS sequence"/>
</dbReference>
<dbReference type="PANTHER" id="PTHR30250">
    <property type="entry name" value="PST FAMILY PREDICTED COLANIC ACID TRANSPORTER"/>
    <property type="match status" value="1"/>
</dbReference>
<dbReference type="AlphaFoldDB" id="A0A8J3ZDF5"/>
<evidence type="ECO:0000256" key="2">
    <source>
        <dbReference type="ARBA" id="ARBA00022475"/>
    </source>
</evidence>
<feature type="transmembrane region" description="Helical" evidence="6">
    <location>
        <begin position="354"/>
        <end position="373"/>
    </location>
</feature>
<sequence>MLRGRGARLVGAGLADQVVVAVANAGNSLVALLLLPDTGRAGLLVLALAVGYAAISLNRAFVGEVLLALAPRFEPADRDRLIREGLAAALFCGLFTTFVLFMTWRAFGADLPDLGWVALVMPVVMLQDTARYSLLAQARQQQALVNDLGLVVVQAAAVVALAIGDRVTAGGLVLCWGLGGLAGYAGYVLRGGFLPWRGDPRRWPARTRRLAGWFTATAVVGQVHTLAVTFLIGVGLSESAIALFRMVQVTVLQPVQNFNQAITSLLVPRLSKAAVMAKEQVNVLLRKVMPPLAALAVALVLVGGLLAQLIFPLIPRYADAAPLAWPVLLQAAVYMLQAPVLAALRGMHRGPLQFVQYVVFAVASVTGLVVGALTGELLLAAWGLVAGTCVGFAAALVLYRHALRKDPASKPVRRPKRRLQLQ</sequence>
<dbReference type="GO" id="GO:0005886">
    <property type="term" value="C:plasma membrane"/>
    <property type="evidence" value="ECO:0007669"/>
    <property type="project" value="UniProtKB-SubCell"/>
</dbReference>
<keyword evidence="8" id="KW-1185">Reference proteome</keyword>
<feature type="transmembrane region" description="Helical" evidence="6">
    <location>
        <begin position="323"/>
        <end position="342"/>
    </location>
</feature>
<name>A0A8J3ZDF5_9ACTN</name>
<dbReference type="EMBL" id="BOPG01000048">
    <property type="protein sequence ID" value="GIJ59775.1"/>
    <property type="molecule type" value="Genomic_DNA"/>
</dbReference>
<evidence type="ECO:0000256" key="1">
    <source>
        <dbReference type="ARBA" id="ARBA00004651"/>
    </source>
</evidence>
<feature type="transmembrane region" description="Helical" evidence="6">
    <location>
        <begin position="81"/>
        <end position="102"/>
    </location>
</feature>
<comment type="subcellular location">
    <subcellularLocation>
        <location evidence="1">Cell membrane</location>
        <topology evidence="1">Multi-pass membrane protein</topology>
    </subcellularLocation>
</comment>
<feature type="transmembrane region" description="Helical" evidence="6">
    <location>
        <begin position="41"/>
        <end position="69"/>
    </location>
</feature>
<feature type="transmembrane region" description="Helical" evidence="6">
    <location>
        <begin position="288"/>
        <end position="311"/>
    </location>
</feature>
<evidence type="ECO:0000313" key="7">
    <source>
        <dbReference type="EMBL" id="GIJ59775.1"/>
    </source>
</evidence>
<evidence type="ECO:0008006" key="9">
    <source>
        <dbReference type="Google" id="ProtNLM"/>
    </source>
</evidence>
<keyword evidence="2" id="KW-1003">Cell membrane</keyword>
<evidence type="ECO:0000313" key="8">
    <source>
        <dbReference type="Proteomes" id="UP000612585"/>
    </source>
</evidence>
<evidence type="ECO:0000256" key="3">
    <source>
        <dbReference type="ARBA" id="ARBA00022692"/>
    </source>
</evidence>
<proteinExistence type="predicted"/>
<feature type="transmembrane region" description="Helical" evidence="6">
    <location>
        <begin position="144"/>
        <end position="163"/>
    </location>
</feature>
<feature type="transmembrane region" description="Helical" evidence="6">
    <location>
        <begin position="379"/>
        <end position="399"/>
    </location>
</feature>
<keyword evidence="3 6" id="KW-0812">Transmembrane</keyword>
<feature type="transmembrane region" description="Helical" evidence="6">
    <location>
        <begin position="114"/>
        <end position="132"/>
    </location>
</feature>
<dbReference type="InterPro" id="IPR050833">
    <property type="entry name" value="Poly_Biosynth_Transport"/>
</dbReference>
<gene>
    <name evidence="7" type="ORF">Vau01_072910</name>
</gene>
<dbReference type="PANTHER" id="PTHR30250:SF11">
    <property type="entry name" value="O-ANTIGEN TRANSPORTER-RELATED"/>
    <property type="match status" value="1"/>
</dbReference>
<reference evidence="7" key="1">
    <citation type="submission" date="2021-01" db="EMBL/GenBank/DDBJ databases">
        <title>Whole genome shotgun sequence of Virgisporangium aurantiacum NBRC 16421.</title>
        <authorList>
            <person name="Komaki H."/>
            <person name="Tamura T."/>
        </authorList>
    </citation>
    <scope>NUCLEOTIDE SEQUENCE</scope>
    <source>
        <strain evidence="7">NBRC 16421</strain>
    </source>
</reference>
<organism evidence="7 8">
    <name type="scientific">Virgisporangium aurantiacum</name>
    <dbReference type="NCBI Taxonomy" id="175570"/>
    <lineage>
        <taxon>Bacteria</taxon>
        <taxon>Bacillati</taxon>
        <taxon>Actinomycetota</taxon>
        <taxon>Actinomycetes</taxon>
        <taxon>Micromonosporales</taxon>
        <taxon>Micromonosporaceae</taxon>
        <taxon>Virgisporangium</taxon>
    </lineage>
</organism>
<feature type="transmembrane region" description="Helical" evidence="6">
    <location>
        <begin position="12"/>
        <end position="35"/>
    </location>
</feature>
<feature type="transmembrane region" description="Helical" evidence="6">
    <location>
        <begin position="169"/>
        <end position="189"/>
    </location>
</feature>
<protein>
    <recommendedName>
        <fullName evidence="9">Membrane protein involved in the export of O-antigen and teichoic acid</fullName>
    </recommendedName>
</protein>
<feature type="transmembrane region" description="Helical" evidence="6">
    <location>
        <begin position="210"/>
        <end position="236"/>
    </location>
</feature>
<keyword evidence="4 6" id="KW-1133">Transmembrane helix</keyword>
<comment type="caution">
    <text evidence="7">The sequence shown here is derived from an EMBL/GenBank/DDBJ whole genome shotgun (WGS) entry which is preliminary data.</text>
</comment>